<sequence>MKKPLFRTDRPCRNVLGLIAIASLMTSQSLAVQLYTSETEEPEPLTSEIVVSYGDVSIDDDESALQLRDDTGLEDGETGGIERLYLQAGEDGDWRFYLDGRLLFDPDDFAIRLEINRDESIFIDLDFYSWKEYEFGSGVLYPPRNTFAVLSSEALEKEINKLKLTLRMHTSDTGRIQLSYTFFERKGSSLSTRFGDDFQYQATGIRSRNIIPALIDGSETVHTVDAKVSREDGIDRTGMRLHYQRRTVDRSRVTERAAQQASANRFSTQSEESTDDLFSVSGYNRTELSDTMMGSLGFSYTRLDGEITGSRIFGAAPEASYDIDFPALQLEDRGFLDLDSSRKLQQYLFNANLVYTPSETVRWITGLRLERLATELFSSYLDTYSTVDWQARAFQVEEAATTVESEKTAIDFSAFLEGRYTGFEHILLYSRVELASQDGDLDEAWNRQELTPDSGSPVNLLGRMTSFDRQMAFWEVGMNYYPKAGLRLSLEGYLKLRENGYGWAGITQPVADYTLYPGYIDEQSLETKDVNARIYFRPFSSLKSVTRIDVQQTTIESQDRVNAAIDSSERERLVFNQSLTWTPHTRFFLSASYSYVEDLTESGAAELEGTFSGIVVNLPNDYWQVDCNLYYVLSKLIDIQLGYQYTEMSNYMDISAKTVPVGSDLEQHHGSAQLVFHINDFTRARIGYNYYKRDEPSSGEFRNYTAHLVQGSLQLKF</sequence>
<protein>
    <recommendedName>
        <fullName evidence="4">Outer membrane beta-barrel protein</fullName>
    </recommendedName>
</protein>
<dbReference type="EMBL" id="JAAGNX010000003">
    <property type="protein sequence ID" value="NDV63098.1"/>
    <property type="molecule type" value="Genomic_DNA"/>
</dbReference>
<dbReference type="Proteomes" id="UP000478417">
    <property type="component" value="Unassembled WGS sequence"/>
</dbReference>
<dbReference type="SUPFAM" id="SSF56935">
    <property type="entry name" value="Porins"/>
    <property type="match status" value="1"/>
</dbReference>
<proteinExistence type="predicted"/>
<feature type="signal peptide" evidence="1">
    <location>
        <begin position="1"/>
        <end position="31"/>
    </location>
</feature>
<evidence type="ECO:0000313" key="2">
    <source>
        <dbReference type="EMBL" id="NDV63098.1"/>
    </source>
</evidence>
<dbReference type="RefSeq" id="WP_163966117.1">
    <property type="nucleotide sequence ID" value="NZ_JAAGNX010000003.1"/>
</dbReference>
<evidence type="ECO:0000313" key="3">
    <source>
        <dbReference type="Proteomes" id="UP000478417"/>
    </source>
</evidence>
<reference evidence="2 3" key="1">
    <citation type="submission" date="2020-02" db="EMBL/GenBank/DDBJ databases">
        <title>Albibacoteraceae fam. nov., the first described family within the subdivision 4 Verrucomicrobia.</title>
        <authorList>
            <person name="Xi F."/>
        </authorList>
    </citation>
    <scope>NUCLEOTIDE SEQUENCE [LARGE SCALE GENOMIC DNA]</scope>
    <source>
        <strain evidence="2 3">CK1056</strain>
    </source>
</reference>
<evidence type="ECO:0008006" key="4">
    <source>
        <dbReference type="Google" id="ProtNLM"/>
    </source>
</evidence>
<feature type="chain" id="PRO_5025598000" description="Outer membrane beta-barrel protein" evidence="1">
    <location>
        <begin position="32"/>
        <end position="717"/>
    </location>
</feature>
<comment type="caution">
    <text evidence="2">The sequence shown here is derived from an EMBL/GenBank/DDBJ whole genome shotgun (WGS) entry which is preliminary data.</text>
</comment>
<accession>A0A6B2M2C7</accession>
<dbReference type="AlphaFoldDB" id="A0A6B2M2C7"/>
<keyword evidence="3" id="KW-1185">Reference proteome</keyword>
<keyword evidence="1" id="KW-0732">Signal</keyword>
<evidence type="ECO:0000256" key="1">
    <source>
        <dbReference type="SAM" id="SignalP"/>
    </source>
</evidence>
<organism evidence="2 3">
    <name type="scientific">Oceanipulchritudo coccoides</name>
    <dbReference type="NCBI Taxonomy" id="2706888"/>
    <lineage>
        <taxon>Bacteria</taxon>
        <taxon>Pseudomonadati</taxon>
        <taxon>Verrucomicrobiota</taxon>
        <taxon>Opitutia</taxon>
        <taxon>Puniceicoccales</taxon>
        <taxon>Oceanipulchritudinaceae</taxon>
        <taxon>Oceanipulchritudo</taxon>
    </lineage>
</organism>
<name>A0A6B2M2C7_9BACT</name>
<gene>
    <name evidence="2" type="ORF">G0Q06_11595</name>
</gene>